<evidence type="ECO:0000313" key="1">
    <source>
        <dbReference type="EMBL" id="MBE1608689.1"/>
    </source>
</evidence>
<reference evidence="1" key="1">
    <citation type="submission" date="2020-10" db="EMBL/GenBank/DDBJ databases">
        <title>Sequencing the genomes of 1000 actinobacteria strains.</title>
        <authorList>
            <person name="Klenk H.-P."/>
        </authorList>
    </citation>
    <scope>NUCLEOTIDE SEQUENCE</scope>
    <source>
        <strain evidence="1">DSM 45354</strain>
    </source>
</reference>
<comment type="caution">
    <text evidence="1">The sequence shown here is derived from an EMBL/GenBank/DDBJ whole genome shotgun (WGS) entry which is preliminary data.</text>
</comment>
<dbReference type="RefSeq" id="WP_192752412.1">
    <property type="nucleotide sequence ID" value="NZ_BAABJL010000155.1"/>
</dbReference>
<keyword evidence="2" id="KW-1185">Reference proteome</keyword>
<gene>
    <name evidence="1" type="ORF">HEB94_005537</name>
</gene>
<dbReference type="AlphaFoldDB" id="A0A927RBE7"/>
<evidence type="ECO:0000313" key="2">
    <source>
        <dbReference type="Proteomes" id="UP000638648"/>
    </source>
</evidence>
<protein>
    <submittedName>
        <fullName evidence="1">Uncharacterized protein</fullName>
    </submittedName>
</protein>
<dbReference type="EMBL" id="JADBEM010000001">
    <property type="protein sequence ID" value="MBE1608689.1"/>
    <property type="molecule type" value="Genomic_DNA"/>
</dbReference>
<proteinExistence type="predicted"/>
<sequence>MTGAGRVARLGVAAGLVVGVVMAGLVGSGPASASLGDSLADIRNNVSITDAATHQRGQLDSAGSSLRASAMAVAGYGPGAEVSVDGIDFTMPDVTPGEPDNFSPSTAATRIGVSGSGNAIAFLGTAGVFSGLDLTVHYTDRSSERLWVGMPAYTDTAADPLDLSTIATTIARPQHYCSA</sequence>
<dbReference type="Proteomes" id="UP000638648">
    <property type="component" value="Unassembled WGS sequence"/>
</dbReference>
<accession>A0A927RBE7</accession>
<name>A0A927RBE7_9ACTN</name>
<organism evidence="1 2">
    <name type="scientific">Actinopolymorpha pittospori</name>
    <dbReference type="NCBI Taxonomy" id="648752"/>
    <lineage>
        <taxon>Bacteria</taxon>
        <taxon>Bacillati</taxon>
        <taxon>Actinomycetota</taxon>
        <taxon>Actinomycetes</taxon>
        <taxon>Propionibacteriales</taxon>
        <taxon>Actinopolymorphaceae</taxon>
        <taxon>Actinopolymorpha</taxon>
    </lineage>
</organism>